<dbReference type="GO" id="GO:0019632">
    <property type="term" value="P:shikimate metabolic process"/>
    <property type="evidence" value="ECO:0007669"/>
    <property type="project" value="TreeGrafter"/>
</dbReference>
<dbReference type="InterPro" id="IPR022893">
    <property type="entry name" value="Shikimate_DH_fam"/>
</dbReference>
<dbReference type="SUPFAM" id="SSF53223">
    <property type="entry name" value="Aminoacid dehydrogenase-like, N-terminal domain"/>
    <property type="match status" value="1"/>
</dbReference>
<accession>A0A9P8K9I7</accession>
<dbReference type="NCBIfam" id="TIGR01809">
    <property type="entry name" value="Shik-DH-AROM"/>
    <property type="match status" value="1"/>
</dbReference>
<dbReference type="Gene3D" id="3.40.50.10860">
    <property type="entry name" value="Leucine Dehydrogenase, chain A, domain 1"/>
    <property type="match status" value="1"/>
</dbReference>
<comment type="caution">
    <text evidence="3">The sequence shown here is derived from an EMBL/GenBank/DDBJ whole genome shotgun (WGS) entry which is preliminary data.</text>
</comment>
<sequence length="315" mass="34275">MAGLIEEDQVDAMKLRYYLLGFNIKGSFSPLLHNTGFRLLGLPYTYDLFEVPHVDESVEKLLQDPKVGGLSVTAPHKLEVGRFMDKISEEARTMGSVNTVVAINSSDGSQRRLYGDNTDWLGITRCIQGGKINLDAAETTAVVLGAGGAARAATYAFIKLGIRNIVVVNRTLDRAQQLAASFPDHKIEIVHSLSALEEHSNIGSLRISVIVGCLPADVLTEADVPDWLFPNVNNGVLVEMAYGRRTAITGKALSACNWTVFDGIDVLQQQAFGQFEAWTGKPAPKMEMMDAVNKALGRTLNPAFAEGKDKDCTDF</sequence>
<dbReference type="Pfam" id="PF08501">
    <property type="entry name" value="Shikimate_dh_N"/>
    <property type="match status" value="1"/>
</dbReference>
<evidence type="ECO:0000313" key="4">
    <source>
        <dbReference type="Proteomes" id="UP000767238"/>
    </source>
</evidence>
<organism evidence="3 4">
    <name type="scientific">Aureobasidium melanogenum</name>
    <name type="common">Aureobasidium pullulans var. melanogenum</name>
    <dbReference type="NCBI Taxonomy" id="46634"/>
    <lineage>
        <taxon>Eukaryota</taxon>
        <taxon>Fungi</taxon>
        <taxon>Dikarya</taxon>
        <taxon>Ascomycota</taxon>
        <taxon>Pezizomycotina</taxon>
        <taxon>Dothideomycetes</taxon>
        <taxon>Dothideomycetidae</taxon>
        <taxon>Dothideales</taxon>
        <taxon>Saccotheciaceae</taxon>
        <taxon>Aureobasidium</taxon>
    </lineage>
</organism>
<dbReference type="Gene3D" id="3.40.50.720">
    <property type="entry name" value="NAD(P)-binding Rossmann-like Domain"/>
    <property type="match status" value="1"/>
</dbReference>
<dbReference type="GO" id="GO:0005737">
    <property type="term" value="C:cytoplasm"/>
    <property type="evidence" value="ECO:0007669"/>
    <property type="project" value="InterPro"/>
</dbReference>
<dbReference type="Pfam" id="PF01488">
    <property type="entry name" value="Shikimate_DH"/>
    <property type="match status" value="1"/>
</dbReference>
<dbReference type="InterPro" id="IPR013708">
    <property type="entry name" value="Shikimate_DH-bd_N"/>
</dbReference>
<dbReference type="InterPro" id="IPR006151">
    <property type="entry name" value="Shikm_DH/Glu-tRNA_Rdtase"/>
</dbReference>
<protein>
    <submittedName>
        <fullName evidence="3">Shikimate-5-dehydrogenase</fullName>
    </submittedName>
</protein>
<dbReference type="GO" id="GO:0009423">
    <property type="term" value="P:chorismate biosynthetic process"/>
    <property type="evidence" value="ECO:0007669"/>
    <property type="project" value="TreeGrafter"/>
</dbReference>
<evidence type="ECO:0000259" key="1">
    <source>
        <dbReference type="Pfam" id="PF01488"/>
    </source>
</evidence>
<dbReference type="InterPro" id="IPR046346">
    <property type="entry name" value="Aminoacid_DH-like_N_sf"/>
</dbReference>
<dbReference type="OrthoDB" id="204377at2759"/>
<dbReference type="PANTHER" id="PTHR21089:SF1">
    <property type="entry name" value="BIFUNCTIONAL 3-DEHYDROQUINATE DEHYDRATASE_SHIKIMATE DEHYDROGENASE, CHLOROPLASTIC"/>
    <property type="match status" value="1"/>
</dbReference>
<dbReference type="InterPro" id="IPR010110">
    <property type="entry name" value="Shikimate_DH_AroM-type"/>
</dbReference>
<feature type="domain" description="Shikimate dehydrogenase substrate binding N-terminal" evidence="2">
    <location>
        <begin position="19"/>
        <end position="100"/>
    </location>
</feature>
<dbReference type="AlphaFoldDB" id="A0A9P8K9I7"/>
<dbReference type="Proteomes" id="UP000767238">
    <property type="component" value="Unassembled WGS sequence"/>
</dbReference>
<dbReference type="PANTHER" id="PTHR21089">
    <property type="entry name" value="SHIKIMATE DEHYDROGENASE"/>
    <property type="match status" value="1"/>
</dbReference>
<dbReference type="GO" id="GO:0004764">
    <property type="term" value="F:shikimate 3-dehydrogenase (NADP+) activity"/>
    <property type="evidence" value="ECO:0007669"/>
    <property type="project" value="InterPro"/>
</dbReference>
<dbReference type="EMBL" id="JAHFYH010000010">
    <property type="protein sequence ID" value="KAH0227379.1"/>
    <property type="molecule type" value="Genomic_DNA"/>
</dbReference>
<dbReference type="InterPro" id="IPR036291">
    <property type="entry name" value="NAD(P)-bd_dom_sf"/>
</dbReference>
<feature type="domain" description="Quinate/shikimate 5-dehydrogenase/glutamyl-tRNA reductase" evidence="1">
    <location>
        <begin position="135"/>
        <end position="199"/>
    </location>
</feature>
<reference evidence="3" key="2">
    <citation type="submission" date="2021-08" db="EMBL/GenBank/DDBJ databases">
        <authorList>
            <person name="Gostincar C."/>
            <person name="Sun X."/>
            <person name="Song Z."/>
            <person name="Gunde-Cimerman N."/>
        </authorList>
    </citation>
    <scope>NUCLEOTIDE SEQUENCE</scope>
    <source>
        <strain evidence="3">EXF-8016</strain>
    </source>
</reference>
<proteinExistence type="predicted"/>
<feature type="non-terminal residue" evidence="3">
    <location>
        <position position="315"/>
    </location>
</feature>
<name>A0A9P8K9I7_AURME</name>
<reference evidence="3" key="1">
    <citation type="journal article" date="2021" name="J Fungi (Basel)">
        <title>Virulence traits and population genomics of the black yeast Aureobasidium melanogenum.</title>
        <authorList>
            <person name="Cernosa A."/>
            <person name="Sun X."/>
            <person name="Gostincar C."/>
            <person name="Fang C."/>
            <person name="Gunde-Cimerman N."/>
            <person name="Song Z."/>
        </authorList>
    </citation>
    <scope>NUCLEOTIDE SEQUENCE</scope>
    <source>
        <strain evidence="3">EXF-8016</strain>
    </source>
</reference>
<evidence type="ECO:0000259" key="2">
    <source>
        <dbReference type="Pfam" id="PF08501"/>
    </source>
</evidence>
<evidence type="ECO:0000313" key="3">
    <source>
        <dbReference type="EMBL" id="KAH0227379.1"/>
    </source>
</evidence>
<dbReference type="SUPFAM" id="SSF51735">
    <property type="entry name" value="NAD(P)-binding Rossmann-fold domains"/>
    <property type="match status" value="1"/>
</dbReference>
<gene>
    <name evidence="3" type="ORF">KCV03_g2346</name>
</gene>